<sequence>MSPATLLRALIVLALIPSLFALTPRLQAEHPGPVALVIDGNAVEDEARLSGQSFEQTLARYRSQGIGGVAIYEQTVGNLLEQGLLLGQAGGALSLQYPQAGFRLGWSYLSGDAELLRRIAAQWDIPSEFRTAGGRTWLGTPVNVASYPVGYDAELVRRLKAQGYYLVFRPINAARRKLPAPGSGTAIVPPETDAIVFNGTEVLGNPNQLEEAIPLLQGKPIGWIEATPQEGFSRLARELPVLRLFSLKPEWQEKLKPAEVADKFVLAARERGHQILYLRPYPLFEDTQNLLARLKDDLERSHIPIGTPKVRDFTPSPLRLAAWVGVLAGLGLLALGYPAPWGWPLAGVLLLGALGYARGDAGPLLAALVFPVLGFLERRPGMQLWLAAVLYALAGVVFLAALGSDPRAVLGLETFKGVSLTLVVPPLLVALSFLPAAWKPALERLWAHPLRLGEVSLVLFGLALIALAVLRRGNDAAGAIVPEWELQLRAWLQDAMVRPRFKEIFAHALAPVALLIPWPTWIKNGMLMLIAVGIASILNTFSHYHTPLAISLFRVLNGILVGLILGGLGLIVVRRLRKWWLG</sequence>
<proteinExistence type="predicted"/>
<accession>D7BHY0</accession>
<evidence type="ECO:0000313" key="2">
    <source>
        <dbReference type="EMBL" id="ADH64070.1"/>
    </source>
</evidence>
<feature type="transmembrane region" description="Helical" evidence="1">
    <location>
        <begin position="551"/>
        <end position="573"/>
    </location>
</feature>
<organism evidence="2 3">
    <name type="scientific">Allomeiothermus silvanus (strain ATCC 700542 / DSM 9946 / NBRC 106475 / NCIMB 13440 / VI-R2)</name>
    <name type="common">Thermus silvanus</name>
    <dbReference type="NCBI Taxonomy" id="526227"/>
    <lineage>
        <taxon>Bacteria</taxon>
        <taxon>Thermotogati</taxon>
        <taxon>Deinococcota</taxon>
        <taxon>Deinococci</taxon>
        <taxon>Thermales</taxon>
        <taxon>Thermaceae</taxon>
        <taxon>Allomeiothermus</taxon>
    </lineage>
</organism>
<reference evidence="2 3" key="1">
    <citation type="journal article" date="2010" name="Stand. Genomic Sci.">
        <title>Complete genome sequence of Meiothermus silvanus type strain (VI-R2).</title>
        <authorList>
            <person name="Sikorski J."/>
            <person name="Tindall B.J."/>
            <person name="Lowry S."/>
            <person name="Lucas S."/>
            <person name="Nolan M."/>
            <person name="Copeland A."/>
            <person name="Glavina Del Rio T."/>
            <person name="Tice H."/>
            <person name="Cheng J.F."/>
            <person name="Han C."/>
            <person name="Pitluck S."/>
            <person name="Liolios K."/>
            <person name="Ivanova N."/>
            <person name="Mavromatis K."/>
            <person name="Mikhailova N."/>
            <person name="Pati A."/>
            <person name="Goodwin L."/>
            <person name="Chen A."/>
            <person name="Palaniappan K."/>
            <person name="Land M."/>
            <person name="Hauser L."/>
            <person name="Chang Y.J."/>
            <person name="Jeffries C.D."/>
            <person name="Rohde M."/>
            <person name="Goker M."/>
            <person name="Woyke T."/>
            <person name="Bristow J."/>
            <person name="Eisen J.A."/>
            <person name="Markowitz V."/>
            <person name="Hugenholtz P."/>
            <person name="Kyrpides N.C."/>
            <person name="Klenk H.P."/>
            <person name="Lapidus A."/>
        </authorList>
    </citation>
    <scope>NUCLEOTIDE SEQUENCE [LARGE SCALE GENOMIC DNA]</scope>
    <source>
        <strain evidence="3">ATCC 700542 / DSM 9946 / VI-R2</strain>
    </source>
</reference>
<keyword evidence="1" id="KW-0472">Membrane</keyword>
<evidence type="ECO:0000256" key="1">
    <source>
        <dbReference type="SAM" id="Phobius"/>
    </source>
</evidence>
<dbReference type="STRING" id="526227.Mesil_2201"/>
<feature type="transmembrane region" description="Helical" evidence="1">
    <location>
        <begin position="320"/>
        <end position="337"/>
    </location>
</feature>
<name>D7BHY0_ALLS1</name>
<keyword evidence="1" id="KW-1133">Transmembrane helix</keyword>
<dbReference type="EMBL" id="CP002042">
    <property type="protein sequence ID" value="ADH64070.1"/>
    <property type="molecule type" value="Genomic_DNA"/>
</dbReference>
<dbReference type="AlphaFoldDB" id="D7BHY0"/>
<feature type="transmembrane region" description="Helical" evidence="1">
    <location>
        <begin position="382"/>
        <end position="403"/>
    </location>
</feature>
<dbReference type="eggNOG" id="ENOG502Z8QQ">
    <property type="taxonomic scope" value="Bacteria"/>
</dbReference>
<dbReference type="HOGENOM" id="CLU_023389_0_0_0"/>
<keyword evidence="3" id="KW-1185">Reference proteome</keyword>
<keyword evidence="1" id="KW-0812">Transmembrane</keyword>
<dbReference type="Pfam" id="PF18949">
    <property type="entry name" value="DUF5693"/>
    <property type="match status" value="1"/>
</dbReference>
<dbReference type="KEGG" id="msv:Mesil_2201"/>
<gene>
    <name evidence="2" type="ordered locus">Mesil_2201</name>
</gene>
<dbReference type="RefSeq" id="WP_013158615.1">
    <property type="nucleotide sequence ID" value="NC_014212.1"/>
</dbReference>
<feature type="transmembrane region" description="Helical" evidence="1">
    <location>
        <begin position="349"/>
        <end position="376"/>
    </location>
</feature>
<feature type="transmembrane region" description="Helical" evidence="1">
    <location>
        <begin position="450"/>
        <end position="470"/>
    </location>
</feature>
<feature type="transmembrane region" description="Helical" evidence="1">
    <location>
        <begin position="415"/>
        <end position="438"/>
    </location>
</feature>
<dbReference type="Proteomes" id="UP000001916">
    <property type="component" value="Chromosome"/>
</dbReference>
<protein>
    <submittedName>
        <fullName evidence="2">Uncharacterized protein</fullName>
    </submittedName>
</protein>
<dbReference type="InterPro" id="IPR043748">
    <property type="entry name" value="DUF5693"/>
</dbReference>
<evidence type="ECO:0000313" key="3">
    <source>
        <dbReference type="Proteomes" id="UP000001916"/>
    </source>
</evidence>